<dbReference type="PROSITE" id="PS50082">
    <property type="entry name" value="WD_REPEATS_2"/>
    <property type="match status" value="2"/>
</dbReference>
<dbReference type="PANTHER" id="PTHR10039">
    <property type="entry name" value="AMELOGENIN"/>
    <property type="match status" value="1"/>
</dbReference>
<feature type="domain" description="Nephrocystin 3-like N-terminal" evidence="6">
    <location>
        <begin position="411"/>
        <end position="568"/>
    </location>
</feature>
<feature type="domain" description="NWD NACHT-NTPase N-terminal" evidence="5">
    <location>
        <begin position="125"/>
        <end position="320"/>
    </location>
</feature>
<dbReference type="InterPro" id="IPR031359">
    <property type="entry name" value="NACHT_N"/>
</dbReference>
<dbReference type="Pfam" id="PF24883">
    <property type="entry name" value="NPHP3_N"/>
    <property type="match status" value="1"/>
</dbReference>
<evidence type="ECO:0000259" key="6">
    <source>
        <dbReference type="Pfam" id="PF24883"/>
    </source>
</evidence>
<evidence type="ECO:0000259" key="5">
    <source>
        <dbReference type="Pfam" id="PF17100"/>
    </source>
</evidence>
<name>A0A4Z1JUY1_9HELO</name>
<dbReference type="Gene3D" id="3.40.50.300">
    <property type="entry name" value="P-loop containing nucleotide triphosphate hydrolases"/>
    <property type="match status" value="1"/>
</dbReference>
<dbReference type="InterPro" id="IPR001680">
    <property type="entry name" value="WD40_rpt"/>
</dbReference>
<dbReference type="PANTHER" id="PTHR10039:SF14">
    <property type="entry name" value="NACHT DOMAIN-CONTAINING PROTEIN"/>
    <property type="match status" value="1"/>
</dbReference>
<dbReference type="InterPro" id="IPR056884">
    <property type="entry name" value="NPHP3-like_N"/>
</dbReference>
<gene>
    <name evidence="7" type="ORF">BELL_0126g00230</name>
</gene>
<feature type="region of interest" description="Disordered" evidence="4">
    <location>
        <begin position="18"/>
        <end position="37"/>
    </location>
</feature>
<dbReference type="PROSITE" id="PS50294">
    <property type="entry name" value="WD_REPEATS_REGION"/>
    <property type="match status" value="1"/>
</dbReference>
<keyword evidence="1 3" id="KW-0853">WD repeat</keyword>
<dbReference type="InterPro" id="IPR011047">
    <property type="entry name" value="Quinoprotein_ADH-like_sf"/>
</dbReference>
<evidence type="ECO:0000256" key="1">
    <source>
        <dbReference type="ARBA" id="ARBA00022574"/>
    </source>
</evidence>
<dbReference type="EMBL" id="PQXM01000125">
    <property type="protein sequence ID" value="TGO77044.1"/>
    <property type="molecule type" value="Genomic_DNA"/>
</dbReference>
<dbReference type="SUPFAM" id="SSF50978">
    <property type="entry name" value="WD40 repeat-like"/>
    <property type="match status" value="1"/>
</dbReference>
<evidence type="ECO:0000256" key="2">
    <source>
        <dbReference type="ARBA" id="ARBA00022737"/>
    </source>
</evidence>
<feature type="repeat" description="WD" evidence="3">
    <location>
        <begin position="1509"/>
        <end position="1540"/>
    </location>
</feature>
<reference evidence="7 8" key="1">
    <citation type="submission" date="2017-12" db="EMBL/GenBank/DDBJ databases">
        <title>Comparative genomics of Botrytis spp.</title>
        <authorList>
            <person name="Valero-Jimenez C.A."/>
            <person name="Tapia P."/>
            <person name="Veloso J."/>
            <person name="Silva-Moreno E."/>
            <person name="Staats M."/>
            <person name="Valdes J.H."/>
            <person name="Van Kan J.A.L."/>
        </authorList>
    </citation>
    <scope>NUCLEOTIDE SEQUENCE [LARGE SCALE GENOMIC DNA]</scope>
    <source>
        <strain evidence="7 8">Be9601</strain>
    </source>
</reference>
<keyword evidence="2" id="KW-0677">Repeat</keyword>
<dbReference type="InterPro" id="IPR019775">
    <property type="entry name" value="WD40_repeat_CS"/>
</dbReference>
<protein>
    <recommendedName>
        <fullName evidence="9">NACHT domain-containing protein</fullName>
    </recommendedName>
</protein>
<proteinExistence type="predicted"/>
<comment type="caution">
    <text evidence="7">The sequence shown here is derived from an EMBL/GenBank/DDBJ whole genome shotgun (WGS) entry which is preliminary data.</text>
</comment>
<dbReference type="InterPro" id="IPR027417">
    <property type="entry name" value="P-loop_NTPase"/>
</dbReference>
<evidence type="ECO:0000256" key="4">
    <source>
        <dbReference type="SAM" id="MobiDB-lite"/>
    </source>
</evidence>
<accession>A0A4Z1JUY1</accession>
<keyword evidence="8" id="KW-1185">Reference proteome</keyword>
<sequence>MKFRNCLSRRFKQKIRPRSDAQALESVGDEAVDGPSHGLPNAQPNDILPISVACSPTPTTVAAASVGRQDRISLWVEAREKLCQDPELGKLVDSYQRDLLEQHQLGKCHDQTNIYTCGWLIKYLDKDKPEQKEGSDDETPATGDVEATFSFQRIILEDQVEAWKASHLTGINKMLGKSVKMIITGKDFITTAISGDPHASLAWAGVLIFLPVLLNPITQDEDALTGFEEICHALIRSEVVERRLWKEPQSQTNAKLYLQDLIRSWRLATIDLYAAILEYQIRLSTHLSRNGSTRFFRNFVLADPWNDILQTVRKHQTTIDEHLKSFGFELLSEIDKTVSSLEDRLIEVVQSQNEIVGGQKELIKQVASFGNDQGQTRQSELLLKLDPPQGAVVNSPANEHDSCQEKTRVTTLEEIKKWHDNAAGPAVFWLKGAAGTGKSTIAHTVAQWIDGQTILGASFFFARNKEGRGDATRFFRSIAFQLASIDPTIKRYICEAIEKDQNIDNWSFSDQWKKLVCGPSNQTEDKRSLLVVVDALDECLGKDIKIIMKLIADREGDTRPIRFFITSRPETAVRNAFRIRNVPQTDNATCCEYALDEMHEDENEHDILIYIRTRTRAILEEHDEISCLEVSGSQQWPGEENIRELGRRSGRLFIYAAVVCRYIDEGKDAQQRLEFVLKGGTGSQSSLQALDNLYREIMAQFCRTSAECQEFINLFKPVVCAIVSVFDPLSEIDLARLLDRKLNNIKGAMKPLYSVLDMAQNVSDKQCATIKLMHQSFRDFLLDQQRSLDPFWISEEKAHEEIFHHCLNILQNKTLNVNGCSFKGLEAGISKHLLIDHGHVRYACRYWVSHLQCSGLRISDDGEAHLFLQKYFIQWLEALCHLGEITKAIDFISSLHSLVEIGNVDTSELSAFLQDAKRFITRNIGMVANSPAQLYCSALVFAPEESLVKKAFKDLVLPGIKIRSKMEPTWSAELQTMEVCGVSKEMRRRLDPSSLSGDNILLTLSNHGDVEIWNTIAGTLQNTLCIGERIEAMSFSTDGMLLGICHGRYVDIWNTVYRRCHESEILWDIDWKYELPTQHAGQPYQYPRPRIESAAFLPDLKLVLALRTRTDGIIELWKVENGKWTSLGRFQAYHCTISPNGDLILVIGKCRRIRAWDITTPAPRLIQKLDNAHGFFAMKFSKDGKRFAFSPSITSTELWSSIDWTLQKNFRVYSPLSTVLFSRDNRLLMLGSDDGLVRFWDLTVLTLQEKLEFRHYEAEGVEFSPSGHLIICRTRGGVIQLRDPATWTLKQAYSLKVTYEFQTSFMFQLSRYGDSLVAGSICVPCEARLKPSDACTYDTLHQDEITKRSLPSTYYKSFYNEKSASLGVSALAVSPNTRFIAIGDTFELIKLFDTDTDNEVELHRMVPSYGGTGRHTSLHHRYRGESYLTFSTNNKVVALGSCSGNIHLWDTTTALKYYTQTLGYSFGSPDVVALSSNGQTAAWVSNDSNINIWCHAKNYDSAWVQQQILSCHSGSICAMAFSCDGSILVIGFADQRVMVWCSTIEEPRRWYLQQTLSDGIKESITNVDISSDGSIIIALSGTINI</sequence>
<dbReference type="Pfam" id="PF17100">
    <property type="entry name" value="NACHT_N"/>
    <property type="match status" value="1"/>
</dbReference>
<dbReference type="InterPro" id="IPR036322">
    <property type="entry name" value="WD40_repeat_dom_sf"/>
</dbReference>
<evidence type="ECO:0000313" key="7">
    <source>
        <dbReference type="EMBL" id="TGO77044.1"/>
    </source>
</evidence>
<dbReference type="Proteomes" id="UP000297229">
    <property type="component" value="Unassembled WGS sequence"/>
</dbReference>
<dbReference type="PROSITE" id="PS00678">
    <property type="entry name" value="WD_REPEATS_1"/>
    <property type="match status" value="1"/>
</dbReference>
<dbReference type="SUPFAM" id="SSF52540">
    <property type="entry name" value="P-loop containing nucleoside triphosphate hydrolases"/>
    <property type="match status" value="1"/>
</dbReference>
<dbReference type="Pfam" id="PF00400">
    <property type="entry name" value="WD40"/>
    <property type="match status" value="2"/>
</dbReference>
<organism evidence="7 8">
    <name type="scientific">Botrytis elliptica</name>
    <dbReference type="NCBI Taxonomy" id="278938"/>
    <lineage>
        <taxon>Eukaryota</taxon>
        <taxon>Fungi</taxon>
        <taxon>Dikarya</taxon>
        <taxon>Ascomycota</taxon>
        <taxon>Pezizomycotina</taxon>
        <taxon>Leotiomycetes</taxon>
        <taxon>Helotiales</taxon>
        <taxon>Sclerotiniaceae</taxon>
        <taxon>Botrytis</taxon>
    </lineage>
</organism>
<feature type="repeat" description="WD" evidence="3">
    <location>
        <begin position="1216"/>
        <end position="1242"/>
    </location>
</feature>
<dbReference type="Gene3D" id="2.130.10.10">
    <property type="entry name" value="YVTN repeat-like/Quinoprotein amine dehydrogenase"/>
    <property type="match status" value="3"/>
</dbReference>
<dbReference type="STRING" id="278938.A0A4Z1JUY1"/>
<evidence type="ECO:0008006" key="9">
    <source>
        <dbReference type="Google" id="ProtNLM"/>
    </source>
</evidence>
<dbReference type="InterPro" id="IPR015943">
    <property type="entry name" value="WD40/YVTN_repeat-like_dom_sf"/>
</dbReference>
<dbReference type="SMART" id="SM00320">
    <property type="entry name" value="WD40"/>
    <property type="match status" value="8"/>
</dbReference>
<evidence type="ECO:0000256" key="3">
    <source>
        <dbReference type="PROSITE-ProRule" id="PRU00221"/>
    </source>
</evidence>
<dbReference type="SUPFAM" id="SSF50998">
    <property type="entry name" value="Quinoprotein alcohol dehydrogenase-like"/>
    <property type="match status" value="1"/>
</dbReference>
<evidence type="ECO:0000313" key="8">
    <source>
        <dbReference type="Proteomes" id="UP000297229"/>
    </source>
</evidence>